<feature type="chain" id="PRO_5045332156" description="DUF3011 domain-containing protein" evidence="1">
    <location>
        <begin position="25"/>
        <end position="303"/>
    </location>
</feature>
<proteinExistence type="predicted"/>
<keyword evidence="3" id="KW-1185">Reference proteome</keyword>
<evidence type="ECO:0000313" key="3">
    <source>
        <dbReference type="Proteomes" id="UP001254759"/>
    </source>
</evidence>
<protein>
    <recommendedName>
        <fullName evidence="4">DUF3011 domain-containing protein</fullName>
    </recommendedName>
</protein>
<sequence>MLRTLSAMLVVLGLLIAVPSPAQAQIQTKAYAPENLRSLSRPDQERVISIEYSEQSRGRRIPDDQLRFYLDQVNRSNWTFSRIKQDIATSLGGGGWNPGPSPGGSVLCESKDNRRSTCNTGFRGRAALSQNLSKTRCIEGQNWGSGNGVVWVDRGCRGRFVQGSIGGGVGGTVRCESANNRYRECPTGFRGNAVLTRKLSDARCTEGDTWGQRNGTVWVDRGCRAEFSAGGGNWNPGGGNSGYNVTCSSEDNRRRTCAWNSRYGRPVLIQQLSSNSCREGSTWGYQGDQIWVDRGCRARFGAR</sequence>
<evidence type="ECO:0000313" key="2">
    <source>
        <dbReference type="EMBL" id="MDR6843091.1"/>
    </source>
</evidence>
<keyword evidence="1" id="KW-0732">Signal</keyword>
<name>A0ABU1RWE0_9GAMM</name>
<gene>
    <name evidence="2" type="ORF">J2W94_003398</name>
</gene>
<comment type="caution">
    <text evidence="2">The sequence shown here is derived from an EMBL/GenBank/DDBJ whole genome shotgun (WGS) entry which is preliminary data.</text>
</comment>
<dbReference type="InterPro" id="IPR021381">
    <property type="entry name" value="DUF3011"/>
</dbReference>
<dbReference type="Pfam" id="PF11218">
    <property type="entry name" value="DUF3011"/>
    <property type="match status" value="1"/>
</dbReference>
<dbReference type="Proteomes" id="UP001254759">
    <property type="component" value="Unassembled WGS sequence"/>
</dbReference>
<evidence type="ECO:0000256" key="1">
    <source>
        <dbReference type="SAM" id="SignalP"/>
    </source>
</evidence>
<evidence type="ECO:0008006" key="4">
    <source>
        <dbReference type="Google" id="ProtNLM"/>
    </source>
</evidence>
<dbReference type="RefSeq" id="WP_310095940.1">
    <property type="nucleotide sequence ID" value="NZ_JAVDTT010000005.1"/>
</dbReference>
<organism evidence="2 3">
    <name type="scientific">Pseudoxanthomonas sacheonensis</name>
    <dbReference type="NCBI Taxonomy" id="443615"/>
    <lineage>
        <taxon>Bacteria</taxon>
        <taxon>Pseudomonadati</taxon>
        <taxon>Pseudomonadota</taxon>
        <taxon>Gammaproteobacteria</taxon>
        <taxon>Lysobacterales</taxon>
        <taxon>Lysobacteraceae</taxon>
        <taxon>Pseudoxanthomonas</taxon>
    </lineage>
</organism>
<accession>A0ABU1RWE0</accession>
<dbReference type="EMBL" id="JAVDTT010000005">
    <property type="protein sequence ID" value="MDR6843091.1"/>
    <property type="molecule type" value="Genomic_DNA"/>
</dbReference>
<feature type="signal peptide" evidence="1">
    <location>
        <begin position="1"/>
        <end position="24"/>
    </location>
</feature>
<reference evidence="2 3" key="1">
    <citation type="submission" date="2023-07" db="EMBL/GenBank/DDBJ databases">
        <title>Sorghum-associated microbial communities from plants grown in Nebraska, USA.</title>
        <authorList>
            <person name="Schachtman D."/>
        </authorList>
    </citation>
    <scope>NUCLEOTIDE SEQUENCE [LARGE SCALE GENOMIC DNA]</scope>
    <source>
        <strain evidence="2 3">BE107</strain>
    </source>
</reference>